<evidence type="ECO:0000259" key="6">
    <source>
        <dbReference type="Pfam" id="PF00155"/>
    </source>
</evidence>
<dbReference type="GO" id="GO:0008483">
    <property type="term" value="F:transaminase activity"/>
    <property type="evidence" value="ECO:0007669"/>
    <property type="project" value="UniProtKB-KW"/>
</dbReference>
<gene>
    <name evidence="7" type="ORF">EKH77_31970</name>
</gene>
<dbReference type="Proteomes" id="UP000267900">
    <property type="component" value="Chromosome"/>
</dbReference>
<evidence type="ECO:0000313" key="8">
    <source>
        <dbReference type="Proteomes" id="UP000267900"/>
    </source>
</evidence>
<keyword evidence="2 7" id="KW-0032">Aminotransferase</keyword>
<dbReference type="InterPro" id="IPR004839">
    <property type="entry name" value="Aminotransferase_I/II_large"/>
</dbReference>
<evidence type="ECO:0000256" key="4">
    <source>
        <dbReference type="ARBA" id="ARBA00022898"/>
    </source>
</evidence>
<dbReference type="InterPro" id="IPR015422">
    <property type="entry name" value="PyrdxlP-dep_Trfase_small"/>
</dbReference>
<dbReference type="InterPro" id="IPR001917">
    <property type="entry name" value="Aminotrans_II_pyridoxalP_BS"/>
</dbReference>
<comment type="cofactor">
    <cofactor evidence="1 5">
        <name>pyridoxal 5'-phosphate</name>
        <dbReference type="ChEBI" id="CHEBI:597326"/>
    </cofactor>
</comment>
<dbReference type="Pfam" id="PF00155">
    <property type="entry name" value="Aminotran_1_2"/>
    <property type="match status" value="1"/>
</dbReference>
<protein>
    <submittedName>
        <fullName evidence="7">Aminotransferase class I/II-fold pyridoxal phosphate-dependent enzyme</fullName>
    </submittedName>
</protein>
<keyword evidence="4 5" id="KW-0663">Pyridoxal phosphate</keyword>
<keyword evidence="3 7" id="KW-0808">Transferase</keyword>
<dbReference type="InterPro" id="IPR015421">
    <property type="entry name" value="PyrdxlP-dep_Trfase_major"/>
</dbReference>
<proteinExistence type="inferred from homology"/>
<name>A0A3Q9FYY5_STRLT</name>
<dbReference type="InterPro" id="IPR050106">
    <property type="entry name" value="HistidinolP_aminotransfase"/>
</dbReference>
<dbReference type="CDD" id="cd00609">
    <property type="entry name" value="AAT_like"/>
    <property type="match status" value="1"/>
</dbReference>
<feature type="domain" description="Aminotransferase class I/classII large" evidence="6">
    <location>
        <begin position="7"/>
        <end position="319"/>
    </location>
</feature>
<dbReference type="AlphaFoldDB" id="A0A3Q9FYY5"/>
<reference evidence="7 8" key="1">
    <citation type="submission" date="2018-12" db="EMBL/GenBank/DDBJ databases">
        <title>The whole draft genome of Streptomyce luteoverticillatus CGMCC 15060.</title>
        <authorList>
            <person name="Feng Z."/>
            <person name="Chen G."/>
            <person name="Zhang J."/>
            <person name="Zhu H."/>
            <person name="Yu X."/>
            <person name="Zhang W."/>
            <person name="Zhang X."/>
        </authorList>
    </citation>
    <scope>NUCLEOTIDE SEQUENCE [LARGE SCALE GENOMIC DNA]</scope>
    <source>
        <strain evidence="7 8">CGMCC 15060</strain>
    </source>
</reference>
<evidence type="ECO:0000256" key="2">
    <source>
        <dbReference type="ARBA" id="ARBA00022576"/>
    </source>
</evidence>
<dbReference type="GO" id="GO:0030170">
    <property type="term" value="F:pyridoxal phosphate binding"/>
    <property type="evidence" value="ECO:0007669"/>
    <property type="project" value="InterPro"/>
</dbReference>
<keyword evidence="8" id="KW-1185">Reference proteome</keyword>
<evidence type="ECO:0000256" key="1">
    <source>
        <dbReference type="ARBA" id="ARBA00001933"/>
    </source>
</evidence>
<accession>A0A3Q9FYY5</accession>
<evidence type="ECO:0000256" key="5">
    <source>
        <dbReference type="RuleBase" id="RU003693"/>
    </source>
</evidence>
<dbReference type="NCBIfam" id="NF002878">
    <property type="entry name" value="PRK03321.1"/>
    <property type="match status" value="1"/>
</dbReference>
<dbReference type="Gene3D" id="3.40.640.10">
    <property type="entry name" value="Type I PLP-dependent aspartate aminotransferase-like (Major domain)"/>
    <property type="match status" value="1"/>
</dbReference>
<dbReference type="RefSeq" id="WP_126917656.1">
    <property type="nucleotide sequence ID" value="NZ_CP034587.1"/>
</dbReference>
<dbReference type="OrthoDB" id="9809616at2"/>
<dbReference type="PANTHER" id="PTHR43643">
    <property type="entry name" value="HISTIDINOL-PHOSPHATE AMINOTRANSFERASE 2"/>
    <property type="match status" value="1"/>
</dbReference>
<dbReference type="SUPFAM" id="SSF53383">
    <property type="entry name" value="PLP-dependent transferases"/>
    <property type="match status" value="1"/>
</dbReference>
<dbReference type="EMBL" id="CP034587">
    <property type="protein sequence ID" value="AZQ75154.1"/>
    <property type="molecule type" value="Genomic_DNA"/>
</dbReference>
<dbReference type="InterPro" id="IPR024892">
    <property type="entry name" value="ArAT"/>
</dbReference>
<organism evidence="7 8">
    <name type="scientific">Streptomyces luteoverticillatus</name>
    <name type="common">Streptoverticillium luteoverticillatus</name>
    <dbReference type="NCBI Taxonomy" id="66425"/>
    <lineage>
        <taxon>Bacteria</taxon>
        <taxon>Bacillati</taxon>
        <taxon>Actinomycetota</taxon>
        <taxon>Actinomycetes</taxon>
        <taxon>Kitasatosporales</taxon>
        <taxon>Streptomycetaceae</taxon>
        <taxon>Streptomyces</taxon>
    </lineage>
</organism>
<comment type="similarity">
    <text evidence="5">Belongs to the class-II pyridoxal-phosphate-dependent aminotransferase family.</text>
</comment>
<sequence>MTRLHELRLHLNENPYPPLPEVREALAAQLDAVNRYPEFTPVTLVGMIADWLGVAREAVAVGNGSVGIALQVLDLCTGPGDEVVYGWRSFDAYPIITRMAGAEAVQVPLTAAGEQDLDGMLAAVTPRTRVVVLCNPHNPTGTVFDRIALKSFLAALPERVTVVLDEAYHEFARDPGIPDGLDHLADHPNLLVLRTFSKAYGLAALRVGYCVAAPELAGRLREASLPYGISPLAQVGVAASLGAREQLTARVDAIVGERDRLREGLARLGWHSFPSHGNFLWLGAGDASERLAAALGGAGALVRCYPGEGVRLTVGLPEANDLVLRAAGPAAA</sequence>
<dbReference type="SMR" id="A0A3Q9FYY5"/>
<dbReference type="InterPro" id="IPR015424">
    <property type="entry name" value="PyrdxlP-dep_Trfase"/>
</dbReference>
<dbReference type="Gene3D" id="3.90.1150.10">
    <property type="entry name" value="Aspartate Aminotransferase, domain 1"/>
    <property type="match status" value="1"/>
</dbReference>
<evidence type="ECO:0000256" key="3">
    <source>
        <dbReference type="ARBA" id="ARBA00022679"/>
    </source>
</evidence>
<evidence type="ECO:0000313" key="7">
    <source>
        <dbReference type="EMBL" id="AZQ75154.1"/>
    </source>
</evidence>
<dbReference type="PANTHER" id="PTHR43643:SF3">
    <property type="entry name" value="HISTIDINOL-PHOSPHATE AMINOTRANSFERASE"/>
    <property type="match status" value="1"/>
</dbReference>
<dbReference type="PROSITE" id="PS00599">
    <property type="entry name" value="AA_TRANSFER_CLASS_2"/>
    <property type="match status" value="1"/>
</dbReference>